<dbReference type="PROSITE" id="PS00028">
    <property type="entry name" value="ZINC_FINGER_C2H2_1"/>
    <property type="match status" value="1"/>
</dbReference>
<name>A0A7C8UZ12_ORBOL</name>
<evidence type="ECO:0000313" key="3">
    <source>
        <dbReference type="Proteomes" id="UP000474640"/>
    </source>
</evidence>
<dbReference type="OrthoDB" id="3944494at2759"/>
<organism evidence="2 3">
    <name type="scientific">Orbilia oligospora</name>
    <name type="common">Nematode-trapping fungus</name>
    <name type="synonym">Arthrobotrys oligospora</name>
    <dbReference type="NCBI Taxonomy" id="2813651"/>
    <lineage>
        <taxon>Eukaryota</taxon>
        <taxon>Fungi</taxon>
        <taxon>Dikarya</taxon>
        <taxon>Ascomycota</taxon>
        <taxon>Pezizomycotina</taxon>
        <taxon>Orbiliomycetes</taxon>
        <taxon>Orbiliales</taxon>
        <taxon>Orbiliaceae</taxon>
        <taxon>Orbilia</taxon>
    </lineage>
</organism>
<reference evidence="2 3" key="1">
    <citation type="submission" date="2020-01" db="EMBL/GenBank/DDBJ databases">
        <authorList>
            <person name="Palmer J.M."/>
        </authorList>
    </citation>
    <scope>NUCLEOTIDE SEQUENCE [LARGE SCALE GENOMIC DNA]</scope>
    <source>
        <strain evidence="2 3">TWF970</strain>
    </source>
</reference>
<gene>
    <name evidence="2" type="ORF">TWF970_002439</name>
</gene>
<evidence type="ECO:0000313" key="2">
    <source>
        <dbReference type="EMBL" id="KAF3267254.1"/>
    </source>
</evidence>
<dbReference type="InterPro" id="IPR013087">
    <property type="entry name" value="Znf_C2H2_type"/>
</dbReference>
<evidence type="ECO:0000259" key="1">
    <source>
        <dbReference type="PROSITE" id="PS00028"/>
    </source>
</evidence>
<feature type="non-terminal residue" evidence="2">
    <location>
        <position position="660"/>
    </location>
</feature>
<accession>A0A7C8UZ12</accession>
<sequence length="660" mass="74625">MSAERKRQFIGQFLEYYEDFGVLICTVHRGAIIPSNVARHVNDQHRSVSLDLRKELIKQCEGLRLTSPAEIKAAGSPIEAFDCLEEPRKIFVCAVDDCRISYLGEGQITKHINQTHDIRGTRWQPIRDRWKQTIGQTFFRKKNHTNYFEVYAGTGAGNDVGQVIETDPTAFDRFLSDLKVRSKDVEGLVHSSEITPWMKRSGFWDHMIGFDLKTIQEAMLLPKDYKLRGTGSEGSELEGQLGIICGGVDRVLRRGVAFASNSNGSNVQSLLPRLARVLNTFRSDQANVEPFGRLQESATLKKYISTWQRLVCYFFRASSIEREDDGRQLFTVTDEQTAARDRVFRALSGNPSTGEFDTDDDEIYRELDDSIAEMCMSFVAHLILSNVFESVMLSFCAALCIGRTGESGMLEPAMFSSLQSQIIYCAQLTILVWSRRKAEVGSAAPGDVDEQMFADILTKNCKRWLVNDTEGPLGEILSQRLYTMAAGRSQGMPAEITWSEDGSTVTYQSSRLRLEDLRKFARSQYDIAEEILRKELLFSAETPSFETPELFDNWGSRKIGYSFLDSKESGELLRRNLAGNWLLTGDNALKSGFQKTSKASGIKVWQPSKLKAYESSVRRFLKHLLVLIHISAGQPGRRKEILGTKFVNTKKNLRNVLIYN</sequence>
<feature type="domain" description="C2H2-type" evidence="1">
    <location>
        <begin position="93"/>
        <end position="116"/>
    </location>
</feature>
<proteinExistence type="predicted"/>
<dbReference type="EMBL" id="JAABOJ010000166">
    <property type="protein sequence ID" value="KAF3267254.1"/>
    <property type="molecule type" value="Genomic_DNA"/>
</dbReference>
<comment type="caution">
    <text evidence="2">The sequence shown here is derived from an EMBL/GenBank/DDBJ whole genome shotgun (WGS) entry which is preliminary data.</text>
</comment>
<protein>
    <recommendedName>
        <fullName evidence="1">C2H2-type domain-containing protein</fullName>
    </recommendedName>
</protein>
<dbReference type="AlphaFoldDB" id="A0A7C8UZ12"/>
<dbReference type="Proteomes" id="UP000474640">
    <property type="component" value="Unassembled WGS sequence"/>
</dbReference>